<dbReference type="GO" id="GO:0009360">
    <property type="term" value="C:DNA polymerase III complex"/>
    <property type="evidence" value="ECO:0007669"/>
    <property type="project" value="InterPro"/>
</dbReference>
<dbReference type="eggNOG" id="COG0592">
    <property type="taxonomic scope" value="Bacteria"/>
</dbReference>
<proteinExistence type="inferred from homology"/>
<comment type="function">
    <text evidence="10">Confers DNA tethering and processivity to DNA polymerases and other proteins. Acts as a clamp, forming a ring around DNA (a reaction catalyzed by the clamp-loading complex) which diffuses in an ATP-independent manner freely and bidirectionally along dsDNA. Initially characterized for its ability to contact the catalytic subunit of DNA polymerase III (Pol III), a complex, multichain enzyme responsible for most of the replicative synthesis in bacteria; Pol III exhibits 3'-5' exonuclease proofreading activity. The beta chain is required for initiation of replication as well as for processivity of DNA replication.</text>
</comment>
<dbReference type="InterPro" id="IPR022635">
    <property type="entry name" value="DNA_polIII_beta_C"/>
</dbReference>
<dbReference type="STRING" id="525365.HMPREF0548_1360"/>
<dbReference type="InterPro" id="IPR001001">
    <property type="entry name" value="DNA_polIII_beta"/>
</dbReference>
<evidence type="ECO:0000256" key="3">
    <source>
        <dbReference type="ARBA" id="ARBA00021035"/>
    </source>
</evidence>
<dbReference type="Pfam" id="PF00712">
    <property type="entry name" value="DNA_pol3_beta"/>
    <property type="match status" value="1"/>
</dbReference>
<dbReference type="HOGENOM" id="CLU_038149_2_0_9"/>
<dbReference type="GO" id="GO:0006271">
    <property type="term" value="P:DNA strand elongation involved in DNA replication"/>
    <property type="evidence" value="ECO:0007669"/>
    <property type="project" value="TreeGrafter"/>
</dbReference>
<dbReference type="GO" id="GO:0003677">
    <property type="term" value="F:DNA binding"/>
    <property type="evidence" value="ECO:0007669"/>
    <property type="project" value="UniProtKB-UniRule"/>
</dbReference>
<dbReference type="NCBIfam" id="TIGR00663">
    <property type="entry name" value="dnan"/>
    <property type="match status" value="1"/>
</dbReference>
<dbReference type="PIRSF" id="PIRSF000804">
    <property type="entry name" value="DNA_pol_III_b"/>
    <property type="match status" value="1"/>
</dbReference>
<comment type="subcellular location">
    <subcellularLocation>
        <location evidence="1 10">Cytoplasm</location>
    </subcellularLocation>
</comment>
<keyword evidence="5 10" id="KW-0808">Transferase</keyword>
<gene>
    <name evidence="14" type="primary">dnaN</name>
    <name evidence="14" type="ORF">HMPREF0548_1360</name>
</gene>
<accession>C2ENW4</accession>
<reference evidence="14 15" key="1">
    <citation type="submission" date="2009-01" db="EMBL/GenBank/DDBJ databases">
        <authorList>
            <person name="Qin X."/>
            <person name="Bachman B."/>
            <person name="Battles P."/>
            <person name="Bell A."/>
            <person name="Bess C."/>
            <person name="Bickham C."/>
            <person name="Chaboub L."/>
            <person name="Chen D."/>
            <person name="Coyle M."/>
            <person name="Deiros D.R."/>
            <person name="Dinh H."/>
            <person name="Forbes L."/>
            <person name="Fowler G."/>
            <person name="Francisco L."/>
            <person name="Fu Q."/>
            <person name="Gubbala S."/>
            <person name="Hale W."/>
            <person name="Han Y."/>
            <person name="Hemphill L."/>
            <person name="Highlander S.K."/>
            <person name="Hirani K."/>
            <person name="Hogues M."/>
            <person name="Jackson L."/>
            <person name="Jakkamsetti A."/>
            <person name="Javaid M."/>
            <person name="Jiang H."/>
            <person name="Korchina V."/>
            <person name="Kovar C."/>
            <person name="Lara F."/>
            <person name="Lee S."/>
            <person name="Mata R."/>
            <person name="Mathew T."/>
            <person name="Moen C."/>
            <person name="Morales K."/>
            <person name="Munidasa M."/>
            <person name="Nazareth L."/>
            <person name="Ngo R."/>
            <person name="Nguyen L."/>
            <person name="Okwuonu G."/>
            <person name="Ongeri F."/>
            <person name="Patil S."/>
            <person name="Petrosino J."/>
            <person name="Pham C."/>
            <person name="Pham P."/>
            <person name="Pu L.-L."/>
            <person name="Puazo M."/>
            <person name="Raj R."/>
            <person name="Reid J."/>
            <person name="Rouhana J."/>
            <person name="Saada N."/>
            <person name="Shang Y."/>
            <person name="Simmons D."/>
            <person name="Thornton R."/>
            <person name="Warren J."/>
            <person name="Weissenberger G."/>
            <person name="Zhang J."/>
            <person name="Zhang L."/>
            <person name="Zhou C."/>
            <person name="Zhu D."/>
            <person name="Muzny D."/>
            <person name="Worley K."/>
            <person name="Gibbs R."/>
        </authorList>
    </citation>
    <scope>NUCLEOTIDE SEQUENCE [LARGE SCALE GENOMIC DNA]</scope>
    <source>
        <strain evidence="14 15">DSM 16047</strain>
    </source>
</reference>
<dbReference type="PANTHER" id="PTHR30478">
    <property type="entry name" value="DNA POLYMERASE III SUBUNIT BETA"/>
    <property type="match status" value="1"/>
</dbReference>
<dbReference type="CDD" id="cd00140">
    <property type="entry name" value="beta_clamp"/>
    <property type="match status" value="1"/>
</dbReference>
<comment type="caution">
    <text evidence="14">The sequence shown here is derived from an EMBL/GenBank/DDBJ whole genome shotgun (WGS) entry which is preliminary data.</text>
</comment>
<feature type="domain" description="DNA polymerase III beta sliding clamp C-terminal" evidence="13">
    <location>
        <begin position="252"/>
        <end position="376"/>
    </location>
</feature>
<evidence type="ECO:0000256" key="6">
    <source>
        <dbReference type="ARBA" id="ARBA00022695"/>
    </source>
</evidence>
<evidence type="ECO:0000256" key="2">
    <source>
        <dbReference type="ARBA" id="ARBA00010752"/>
    </source>
</evidence>
<organism evidence="14 15">
    <name type="scientific">Lactobacillus ultunensis DSM 16047</name>
    <dbReference type="NCBI Taxonomy" id="525365"/>
    <lineage>
        <taxon>Bacteria</taxon>
        <taxon>Bacillati</taxon>
        <taxon>Bacillota</taxon>
        <taxon>Bacilli</taxon>
        <taxon>Lactobacillales</taxon>
        <taxon>Lactobacillaceae</taxon>
        <taxon>Lactobacillus</taxon>
    </lineage>
</organism>
<evidence type="ECO:0000259" key="11">
    <source>
        <dbReference type="Pfam" id="PF00712"/>
    </source>
</evidence>
<keyword evidence="6 10" id="KW-0548">Nucleotidyltransferase</keyword>
<evidence type="ECO:0000259" key="12">
    <source>
        <dbReference type="Pfam" id="PF02767"/>
    </source>
</evidence>
<evidence type="ECO:0000256" key="10">
    <source>
        <dbReference type="PIRNR" id="PIRNR000804"/>
    </source>
</evidence>
<name>C2ENW4_9LACO</name>
<keyword evidence="7 10" id="KW-0235">DNA replication</keyword>
<evidence type="ECO:0000256" key="7">
    <source>
        <dbReference type="ARBA" id="ARBA00022705"/>
    </source>
</evidence>
<evidence type="ECO:0000256" key="9">
    <source>
        <dbReference type="ARBA" id="ARBA00023125"/>
    </source>
</evidence>
<comment type="similarity">
    <text evidence="2 10">Belongs to the beta sliding clamp family.</text>
</comment>
<feature type="domain" description="DNA polymerase III beta sliding clamp central" evidence="12">
    <location>
        <begin position="135"/>
        <end position="249"/>
    </location>
</feature>
<feature type="domain" description="DNA polymerase III beta sliding clamp N-terminal" evidence="11">
    <location>
        <begin position="3"/>
        <end position="125"/>
    </location>
</feature>
<dbReference type="SMART" id="SM00480">
    <property type="entry name" value="POL3Bc"/>
    <property type="match status" value="1"/>
</dbReference>
<dbReference type="PATRIC" id="fig|525365.8.peg.2067"/>
<dbReference type="SUPFAM" id="SSF55979">
    <property type="entry name" value="DNA clamp"/>
    <property type="match status" value="3"/>
</dbReference>
<keyword evidence="8 10" id="KW-0239">DNA-directed DNA polymerase</keyword>
<protein>
    <recommendedName>
        <fullName evidence="3 10">Beta sliding clamp</fullName>
    </recommendedName>
</protein>
<dbReference type="InterPro" id="IPR046938">
    <property type="entry name" value="DNA_clamp_sf"/>
</dbReference>
<evidence type="ECO:0000313" key="14">
    <source>
        <dbReference type="EMBL" id="EEJ71747.1"/>
    </source>
</evidence>
<dbReference type="GO" id="GO:0005737">
    <property type="term" value="C:cytoplasm"/>
    <property type="evidence" value="ECO:0007669"/>
    <property type="project" value="UniProtKB-SubCell"/>
</dbReference>
<keyword evidence="15" id="KW-1185">Reference proteome</keyword>
<evidence type="ECO:0000256" key="4">
    <source>
        <dbReference type="ARBA" id="ARBA00022490"/>
    </source>
</evidence>
<evidence type="ECO:0000256" key="1">
    <source>
        <dbReference type="ARBA" id="ARBA00004496"/>
    </source>
</evidence>
<dbReference type="GO" id="GO:0008408">
    <property type="term" value="F:3'-5' exonuclease activity"/>
    <property type="evidence" value="ECO:0007669"/>
    <property type="project" value="InterPro"/>
</dbReference>
<evidence type="ECO:0000256" key="8">
    <source>
        <dbReference type="ARBA" id="ARBA00022932"/>
    </source>
</evidence>
<dbReference type="Pfam" id="PF02767">
    <property type="entry name" value="DNA_pol3_beta_2"/>
    <property type="match status" value="1"/>
</dbReference>
<dbReference type="AlphaFoldDB" id="C2ENW4"/>
<evidence type="ECO:0000313" key="15">
    <source>
        <dbReference type="Proteomes" id="UP000005583"/>
    </source>
</evidence>
<dbReference type="Gene3D" id="3.10.150.10">
    <property type="entry name" value="DNA Polymerase III, subunit A, domain 2"/>
    <property type="match status" value="1"/>
</dbReference>
<comment type="subunit">
    <text evidence="10">Forms a ring-shaped head-to-tail homodimer around DNA.</text>
</comment>
<evidence type="ECO:0000259" key="13">
    <source>
        <dbReference type="Pfam" id="PF02768"/>
    </source>
</evidence>
<dbReference type="InterPro" id="IPR022634">
    <property type="entry name" value="DNA_polIII_beta_N"/>
</dbReference>
<dbReference type="GO" id="GO:0003887">
    <property type="term" value="F:DNA-directed DNA polymerase activity"/>
    <property type="evidence" value="ECO:0007669"/>
    <property type="project" value="UniProtKB-UniRule"/>
</dbReference>
<dbReference type="Proteomes" id="UP000005583">
    <property type="component" value="Unassembled WGS sequence"/>
</dbReference>
<dbReference type="FunFam" id="3.10.150.10:FF:000007">
    <property type="entry name" value="Beta sliding clamp"/>
    <property type="match status" value="1"/>
</dbReference>
<keyword evidence="4 10" id="KW-0963">Cytoplasm</keyword>
<keyword evidence="9" id="KW-0238">DNA-binding</keyword>
<dbReference type="Pfam" id="PF02768">
    <property type="entry name" value="DNA_pol3_beta_3"/>
    <property type="match status" value="1"/>
</dbReference>
<dbReference type="PANTHER" id="PTHR30478:SF0">
    <property type="entry name" value="BETA SLIDING CLAMP"/>
    <property type="match status" value="1"/>
</dbReference>
<dbReference type="EMBL" id="ACGU01000064">
    <property type="protein sequence ID" value="EEJ71747.1"/>
    <property type="molecule type" value="Genomic_DNA"/>
</dbReference>
<sequence length="378" mass="42163">MKMKFTINRNLFIENLNNVMRAISSRATIPILSGIKLDLTEDELTLTGSDTDISIEIKIPVNEDLNVESTGSIVLPARFFSEIVKKLPGKDFSFEVKESFQTQIVSENSEFTINGLDANNYPRLPEIPDATSFTISGKTFREIINETQFATSNDQTRAILTGVRFFFKPDSIKAVATDSHRLSQRTIALENGPQAETDLIIPGKSLQELARIIGETDPEVKVCPGDNQALFIIGNLSFYSRLLDGNYPDTDRLIPTEKTTSIEFDIPELSSALERASLLTHAGRNNVVTLTLDVEKQTAKLSGKSAEIGNVEEDVSFRNLEGNNLEISFNPDYMRDALRASVTDSVIMDFTKPLRPFIINPDKDNVEFVQLITPVRTY</sequence>
<dbReference type="InterPro" id="IPR022637">
    <property type="entry name" value="DNA_polIII_beta_cen"/>
</dbReference>
<dbReference type="Gene3D" id="3.70.10.10">
    <property type="match status" value="1"/>
</dbReference>
<evidence type="ECO:0000256" key="5">
    <source>
        <dbReference type="ARBA" id="ARBA00022679"/>
    </source>
</evidence>